<dbReference type="AlphaFoldDB" id="A0A6H5GVF3"/>
<proteinExistence type="predicted"/>
<evidence type="ECO:0000313" key="2">
    <source>
        <dbReference type="EMBL" id="CAB0007460.1"/>
    </source>
</evidence>
<feature type="region of interest" description="Disordered" evidence="1">
    <location>
        <begin position="236"/>
        <end position="257"/>
    </location>
</feature>
<keyword evidence="3" id="KW-1185">Reference proteome</keyword>
<gene>
    <name evidence="2" type="ORF">NTEN_LOCUS12740</name>
</gene>
<reference evidence="2 3" key="1">
    <citation type="submission" date="2020-02" db="EMBL/GenBank/DDBJ databases">
        <authorList>
            <person name="Ferguson B K."/>
        </authorList>
    </citation>
    <scope>NUCLEOTIDE SEQUENCE [LARGE SCALE GENOMIC DNA]</scope>
</reference>
<feature type="non-terminal residue" evidence="2">
    <location>
        <position position="300"/>
    </location>
</feature>
<dbReference type="EMBL" id="CADCXU010019085">
    <property type="protein sequence ID" value="CAB0007460.1"/>
    <property type="molecule type" value="Genomic_DNA"/>
</dbReference>
<protein>
    <submittedName>
        <fullName evidence="2">Uncharacterized protein</fullName>
    </submittedName>
</protein>
<evidence type="ECO:0000256" key="1">
    <source>
        <dbReference type="SAM" id="MobiDB-lite"/>
    </source>
</evidence>
<name>A0A6H5GVF3_9HEMI</name>
<accession>A0A6H5GVF3</accession>
<evidence type="ECO:0000313" key="3">
    <source>
        <dbReference type="Proteomes" id="UP000479000"/>
    </source>
</evidence>
<organism evidence="2 3">
    <name type="scientific">Nesidiocoris tenuis</name>
    <dbReference type="NCBI Taxonomy" id="355587"/>
    <lineage>
        <taxon>Eukaryota</taxon>
        <taxon>Metazoa</taxon>
        <taxon>Ecdysozoa</taxon>
        <taxon>Arthropoda</taxon>
        <taxon>Hexapoda</taxon>
        <taxon>Insecta</taxon>
        <taxon>Pterygota</taxon>
        <taxon>Neoptera</taxon>
        <taxon>Paraneoptera</taxon>
        <taxon>Hemiptera</taxon>
        <taxon>Heteroptera</taxon>
        <taxon>Panheteroptera</taxon>
        <taxon>Cimicomorpha</taxon>
        <taxon>Miridae</taxon>
        <taxon>Dicyphina</taxon>
        <taxon>Nesidiocoris</taxon>
    </lineage>
</organism>
<dbReference type="Proteomes" id="UP000479000">
    <property type="component" value="Unassembled WGS sequence"/>
</dbReference>
<sequence>MKTLSYLLKNPFCWRFWKTFLEDEVFTVEKIVVNQPPVSKPRTSTRCFIVNEISYSSFRYNLNIFPAVSLCEFVEVRGDKPAIHLTHEVTSTAASLLKSSEASPVPADQCVDNVCAYPCTSLTYRLKIRPSTTDEKVVDFVAVTLLLNQCIRTELEVLGFEFVKAYNCQYYRGAAALESENFWMQRNRVKGKIRAIHKKRPLFRFFTTDLSISSRRRLTELLFLFRSALTPRAFMNNTNTERPRLRHSQSHNGSNQTQLSTCTLACSALRAIGGDLDVKLNYLTGNQNVHIYTTYTYTYS</sequence>